<feature type="region of interest" description="Disordered" evidence="8">
    <location>
        <begin position="212"/>
        <end position="243"/>
    </location>
</feature>
<feature type="binding site" evidence="6">
    <location>
        <position position="382"/>
    </location>
    <ligand>
        <name>S-adenosyl-L-methionine</name>
        <dbReference type="ChEBI" id="CHEBI:59789"/>
    </ligand>
</feature>
<keyword evidence="2 4" id="KW-0808">Transferase</keyword>
<feature type="binding site" evidence="6">
    <location>
        <position position="445"/>
    </location>
    <ligand>
        <name>S-adenosyl-L-methionine</name>
        <dbReference type="ChEBI" id="CHEBI:59789"/>
    </ligand>
</feature>
<dbReference type="SUPFAM" id="SSF53335">
    <property type="entry name" value="S-adenosyl-L-methionine-dependent methyltransferases"/>
    <property type="match status" value="1"/>
</dbReference>
<feature type="domain" description="PRMT5 arginine-N-methyltransferase" evidence="9">
    <location>
        <begin position="355"/>
        <end position="518"/>
    </location>
</feature>
<dbReference type="GO" id="GO:0032259">
    <property type="term" value="P:methylation"/>
    <property type="evidence" value="ECO:0007669"/>
    <property type="project" value="UniProtKB-KW"/>
</dbReference>
<dbReference type="Pfam" id="PF17286">
    <property type="entry name" value="PRMT5_C"/>
    <property type="match status" value="1"/>
</dbReference>
<dbReference type="PIRSF" id="PIRSF015894">
    <property type="entry name" value="Skb1_MeTrfase"/>
    <property type="match status" value="1"/>
</dbReference>
<dbReference type="GO" id="GO:0005634">
    <property type="term" value="C:nucleus"/>
    <property type="evidence" value="ECO:0007669"/>
    <property type="project" value="TreeGrafter"/>
</dbReference>
<evidence type="ECO:0000256" key="6">
    <source>
        <dbReference type="PIRSR" id="PIRSR015894-2"/>
    </source>
</evidence>
<dbReference type="InterPro" id="IPR035247">
    <property type="entry name" value="PRMT5_TIM"/>
</dbReference>
<dbReference type="InterPro" id="IPR035248">
    <property type="entry name" value="PRMT5_C"/>
</dbReference>
<dbReference type="InterPro" id="IPR035075">
    <property type="entry name" value="PRMT5"/>
</dbReference>
<dbReference type="EMBL" id="AZIL01002280">
    <property type="protein sequence ID" value="EWM22102.1"/>
    <property type="molecule type" value="Genomic_DNA"/>
</dbReference>
<feature type="compositionally biased region" description="Basic and acidic residues" evidence="8">
    <location>
        <begin position="181"/>
        <end position="190"/>
    </location>
</feature>
<evidence type="ECO:0000256" key="1">
    <source>
        <dbReference type="ARBA" id="ARBA00022603"/>
    </source>
</evidence>
<feature type="domain" description="PRMT5 oligomerisation" evidence="11">
    <location>
        <begin position="521"/>
        <end position="684"/>
    </location>
</feature>
<evidence type="ECO:0000256" key="3">
    <source>
        <dbReference type="ARBA" id="ARBA00022691"/>
    </source>
</evidence>
<dbReference type="GO" id="GO:0006355">
    <property type="term" value="P:regulation of DNA-templated transcription"/>
    <property type="evidence" value="ECO:0007669"/>
    <property type="project" value="TreeGrafter"/>
</dbReference>
<sequence length="686" mass="76755">MLEKLTAGWETSTVSDLKDLLEEARQSKFDFVTIPLVHPRFERDHLGVSDGRMGTLTRSDMEVDSRTWTTCVVGKVSEWLDPSSPDETVRLAAEAGMKQELAWASHLAVPAVLMPRPPRTECANYARLLNQVLSQPTMLQLWVRVSLSRPSVADDSDEEEGEGEEEEVQATEEDGSPRSSKGRDLGRVSFEKEASRAEGEFVGSACTSTCALGKAGGKRRRPGPQALPGPGLVPTGQVSPRENPWETWNRLRTLCEFKSSLGVALELTGDLPDPHVLQRWHGEPVKALVFPTAIFLTNKKGYPVLSKAHQAFVVDMYRFKIQVLLRGRTRHPGGYPVYLQYLEHLRLKLFPLPEQDRFESPYYDFLQAPLQPLMDNLESQTYETFEKDPVKYAQYEEAVAAALAVTAPTTVTVIMVVGAGRGPLVRASLAAARRAHRDVRVYAVEKNPNAVVTLRNLVAMEGWTNVTVVATDMRTWVAPEKADILVSELLGSFGDNELSPECLDGAQAFLKDGSGISIPCQYTSYLAPISSSKLWNEVHSYKDLKHMETAYVVKLHNFCQLAPAQPCFTFAHPNRAARIDNTRYTCLRFPAPMAATIHGFAGYFEAQLYKDIYISIVPQTFSTGMFSWFPLYFPLRTPAYAPEASTVEVHLWRNANERRVWYEWALTSPVTTPIHNPNGRSYWIGL</sequence>
<proteinExistence type="inferred from homology"/>
<reference evidence="12 13" key="1">
    <citation type="journal article" date="2014" name="Mol. Plant">
        <title>Chromosome Scale Genome Assembly and Transcriptome Profiling of Nannochloropsis gaditana in Nitrogen Depletion.</title>
        <authorList>
            <person name="Corteggiani Carpinelli E."/>
            <person name="Telatin A."/>
            <person name="Vitulo N."/>
            <person name="Forcato C."/>
            <person name="D'Angelo M."/>
            <person name="Schiavon R."/>
            <person name="Vezzi A."/>
            <person name="Giacometti G.M."/>
            <person name="Morosinotto T."/>
            <person name="Valle G."/>
        </authorList>
    </citation>
    <scope>NUCLEOTIDE SEQUENCE [LARGE SCALE GENOMIC DNA]</scope>
    <source>
        <strain evidence="12 13">B-31</strain>
    </source>
</reference>
<feature type="compositionally biased region" description="Acidic residues" evidence="8">
    <location>
        <begin position="154"/>
        <end position="174"/>
    </location>
</feature>
<dbReference type="InterPro" id="IPR029063">
    <property type="entry name" value="SAM-dependent_MTases_sf"/>
</dbReference>
<evidence type="ECO:0000313" key="12">
    <source>
        <dbReference type="EMBL" id="EWM22102.1"/>
    </source>
</evidence>
<dbReference type="Gene3D" id="3.20.20.150">
    <property type="entry name" value="Divalent-metal-dependent TIM barrel enzymes"/>
    <property type="match status" value="1"/>
</dbReference>
<feature type="active site" description="Proton donor/acceptor" evidence="5">
    <location>
        <position position="488"/>
    </location>
</feature>
<dbReference type="AlphaFoldDB" id="W7T6F8"/>
<feature type="region of interest" description="Disordered" evidence="8">
    <location>
        <begin position="150"/>
        <end position="190"/>
    </location>
</feature>
<comment type="similarity">
    <text evidence="4">Belongs to the class I-like SAM-binding methyltransferase superfamily.</text>
</comment>
<feature type="site" description="Critical for specifying symmetric addition of methyl groups" evidence="7">
    <location>
        <position position="385"/>
    </location>
</feature>
<accession>W7T6F8</accession>
<organism evidence="12 13">
    <name type="scientific">Nannochloropsis gaditana</name>
    <dbReference type="NCBI Taxonomy" id="72520"/>
    <lineage>
        <taxon>Eukaryota</taxon>
        <taxon>Sar</taxon>
        <taxon>Stramenopiles</taxon>
        <taxon>Ochrophyta</taxon>
        <taxon>Eustigmatophyceae</taxon>
        <taxon>Eustigmatales</taxon>
        <taxon>Monodopsidaceae</taxon>
        <taxon>Nannochloropsis</taxon>
    </lineage>
</organism>
<evidence type="ECO:0000259" key="9">
    <source>
        <dbReference type="Pfam" id="PF05185"/>
    </source>
</evidence>
<evidence type="ECO:0000256" key="2">
    <source>
        <dbReference type="ARBA" id="ARBA00022679"/>
    </source>
</evidence>
<evidence type="ECO:0000259" key="11">
    <source>
        <dbReference type="Pfam" id="PF17286"/>
    </source>
</evidence>
<evidence type="ECO:0000259" key="10">
    <source>
        <dbReference type="Pfam" id="PF17285"/>
    </source>
</evidence>
<feature type="domain" description="PRMT5 TIM barrel" evidence="10">
    <location>
        <begin position="28"/>
        <end position="345"/>
    </location>
</feature>
<evidence type="ECO:0000256" key="5">
    <source>
        <dbReference type="PIRSR" id="PIRSR015894-1"/>
    </source>
</evidence>
<evidence type="ECO:0000256" key="8">
    <source>
        <dbReference type="SAM" id="MobiDB-lite"/>
    </source>
</evidence>
<dbReference type="GO" id="GO:0005829">
    <property type="term" value="C:cytosol"/>
    <property type="evidence" value="ECO:0007669"/>
    <property type="project" value="TreeGrafter"/>
</dbReference>
<dbReference type="PANTHER" id="PTHR10738">
    <property type="entry name" value="PROTEIN ARGININE N-METHYLTRANSFERASE 5"/>
    <property type="match status" value="1"/>
</dbReference>
<dbReference type="Gene3D" id="3.40.50.150">
    <property type="entry name" value="Vaccinia Virus protein VP39"/>
    <property type="match status" value="1"/>
</dbReference>
<feature type="binding site" evidence="6">
    <location>
        <begin position="472"/>
        <end position="473"/>
    </location>
    <ligand>
        <name>S-adenosyl-L-methionine</name>
        <dbReference type="ChEBI" id="CHEBI:59789"/>
    </ligand>
</feature>
<evidence type="ECO:0000313" key="13">
    <source>
        <dbReference type="Proteomes" id="UP000019335"/>
    </source>
</evidence>
<dbReference type="PROSITE" id="PS51678">
    <property type="entry name" value="SAM_MT_PRMT"/>
    <property type="match status" value="1"/>
</dbReference>
<dbReference type="Gene3D" id="2.70.160.11">
    <property type="entry name" value="Hnrnp arginine n-methyltransferase1"/>
    <property type="match status" value="1"/>
</dbReference>
<dbReference type="Pfam" id="PF17285">
    <property type="entry name" value="PRMT5_TIM"/>
    <property type="match status" value="1"/>
</dbReference>
<dbReference type="InterPro" id="IPR007857">
    <property type="entry name" value="Arg_MeTrfase_PRMT5"/>
</dbReference>
<feature type="binding site" evidence="6">
    <location>
        <begin position="391"/>
        <end position="392"/>
    </location>
    <ligand>
        <name>S-adenosyl-L-methionine</name>
        <dbReference type="ChEBI" id="CHEBI:59789"/>
    </ligand>
</feature>
<dbReference type="OrthoDB" id="1368803at2759"/>
<protein>
    <recommendedName>
        <fullName evidence="4">Protein arginine N-methyltransferase</fullName>
    </recommendedName>
</protein>
<name>W7T6F8_9STRA</name>
<keyword evidence="1 4" id="KW-0489">Methyltransferase</keyword>
<keyword evidence="3 4" id="KW-0949">S-adenosyl-L-methionine</keyword>
<feature type="active site" description="Proton donor/acceptor" evidence="5">
    <location>
        <position position="497"/>
    </location>
</feature>
<dbReference type="Pfam" id="PF05185">
    <property type="entry name" value="PRMT5"/>
    <property type="match status" value="1"/>
</dbReference>
<dbReference type="FunFam" id="2.70.160.11:FF:000003">
    <property type="entry name" value="Protein arginine N-methyltransferase 5"/>
    <property type="match status" value="1"/>
</dbReference>
<dbReference type="PANTHER" id="PTHR10738:SF0">
    <property type="entry name" value="PROTEIN ARGININE N-METHYLTRANSFERASE 5"/>
    <property type="match status" value="1"/>
</dbReference>
<dbReference type="InterPro" id="IPR025799">
    <property type="entry name" value="Arg_MeTrfase"/>
</dbReference>
<gene>
    <name evidence="12" type="ORF">Naga_100039g21</name>
</gene>
<evidence type="ECO:0000256" key="4">
    <source>
        <dbReference type="PIRNR" id="PIRNR015894"/>
    </source>
</evidence>
<dbReference type="GO" id="GO:0016274">
    <property type="term" value="F:protein-arginine N-methyltransferase activity"/>
    <property type="evidence" value="ECO:0007669"/>
    <property type="project" value="InterPro"/>
</dbReference>
<dbReference type="Proteomes" id="UP000019335">
    <property type="component" value="Unassembled WGS sequence"/>
</dbReference>
<evidence type="ECO:0000256" key="7">
    <source>
        <dbReference type="PIRSR" id="PIRSR015894-3"/>
    </source>
</evidence>
<keyword evidence="13" id="KW-1185">Reference proteome</keyword>
<comment type="caution">
    <text evidence="12">The sequence shown here is derived from an EMBL/GenBank/DDBJ whole genome shotgun (WGS) entry which is preliminary data.</text>
</comment>